<keyword evidence="11" id="KW-1185">Reference proteome</keyword>
<gene>
    <name evidence="10" type="ORF">AVCANL283_04200</name>
</gene>
<keyword evidence="6" id="KW-0143">Chaperone</keyword>
<dbReference type="PANTHER" id="PTHR47529">
    <property type="entry name" value="PEPTIDYL-PROLYL CIS-TRANS ISOMERASE D"/>
    <property type="match status" value="1"/>
</dbReference>
<evidence type="ECO:0000256" key="8">
    <source>
        <dbReference type="SAM" id="Phobius"/>
    </source>
</evidence>
<evidence type="ECO:0000256" key="5">
    <source>
        <dbReference type="ARBA" id="ARBA00023136"/>
    </source>
</evidence>
<organism evidence="10 11">
    <name type="scientific">Campylobacter canadensis</name>
    <dbReference type="NCBI Taxonomy" id="449520"/>
    <lineage>
        <taxon>Bacteria</taxon>
        <taxon>Pseudomonadati</taxon>
        <taxon>Campylobacterota</taxon>
        <taxon>Epsilonproteobacteria</taxon>
        <taxon>Campylobacterales</taxon>
        <taxon>Campylobacteraceae</taxon>
        <taxon>Campylobacter</taxon>
    </lineage>
</organism>
<reference evidence="10 11" key="1">
    <citation type="submission" date="2020-07" db="EMBL/GenBank/DDBJ databases">
        <title>Transfer of Campylobacter canadensis to the novel genus Avispirillum gen. nov., that also includes two novel species recovered from migratory waterfowl: Avispirillum anseris sp. nov. and Avispirillum brantae sp. nov.</title>
        <authorList>
            <person name="Miller W.G."/>
            <person name="Chapman M.H."/>
            <person name="Yee E."/>
            <person name="Inglis G.D."/>
        </authorList>
    </citation>
    <scope>NUCLEOTIDE SEQUENCE [LARGE SCALE GENOMIC DNA]</scope>
    <source>
        <strain evidence="10 11">L283</strain>
    </source>
</reference>
<comment type="caution">
    <text evidence="10">The sequence shown here is derived from an EMBL/GenBank/DDBJ whole genome shotgun (WGS) entry which is preliminary data.</text>
</comment>
<accession>A0ABS7WRD0</accession>
<dbReference type="Pfam" id="PF13145">
    <property type="entry name" value="Rotamase_2"/>
    <property type="match status" value="1"/>
</dbReference>
<evidence type="ECO:0000259" key="9">
    <source>
        <dbReference type="Pfam" id="PF13145"/>
    </source>
</evidence>
<keyword evidence="3 8" id="KW-0812">Transmembrane</keyword>
<feature type="transmembrane region" description="Helical" evidence="8">
    <location>
        <begin position="12"/>
        <end position="34"/>
    </location>
</feature>
<evidence type="ECO:0000256" key="2">
    <source>
        <dbReference type="ARBA" id="ARBA00022475"/>
    </source>
</evidence>
<evidence type="ECO:0000256" key="3">
    <source>
        <dbReference type="ARBA" id="ARBA00022692"/>
    </source>
</evidence>
<protein>
    <submittedName>
        <fullName evidence="10">SurA N-terminal domain-containing protein</fullName>
    </submittedName>
</protein>
<dbReference type="InterPro" id="IPR000297">
    <property type="entry name" value="PPIase_PpiC"/>
</dbReference>
<keyword evidence="5 8" id="KW-0472">Membrane</keyword>
<dbReference type="InterPro" id="IPR052029">
    <property type="entry name" value="PpiD_chaperone"/>
</dbReference>
<evidence type="ECO:0000256" key="6">
    <source>
        <dbReference type="ARBA" id="ARBA00023186"/>
    </source>
</evidence>
<comment type="subcellular location">
    <subcellularLocation>
        <location evidence="1">Cell membrane</location>
        <topology evidence="1">Single-pass type II membrane protein</topology>
    </subcellularLocation>
</comment>
<dbReference type="PANTHER" id="PTHR47529:SF1">
    <property type="entry name" value="PERIPLASMIC CHAPERONE PPID"/>
    <property type="match status" value="1"/>
</dbReference>
<dbReference type="EMBL" id="JACGBB010000006">
    <property type="protein sequence ID" value="MBZ7987310.1"/>
    <property type="molecule type" value="Genomic_DNA"/>
</dbReference>
<dbReference type="Proteomes" id="UP000786183">
    <property type="component" value="Unassembled WGS sequence"/>
</dbReference>
<dbReference type="Pfam" id="PF13624">
    <property type="entry name" value="SurA_N_3"/>
    <property type="match status" value="1"/>
</dbReference>
<proteinExistence type="inferred from homology"/>
<evidence type="ECO:0000313" key="11">
    <source>
        <dbReference type="Proteomes" id="UP000786183"/>
    </source>
</evidence>
<keyword evidence="2" id="KW-1003">Cell membrane</keyword>
<evidence type="ECO:0000313" key="10">
    <source>
        <dbReference type="EMBL" id="MBZ7987310.1"/>
    </source>
</evidence>
<dbReference type="SUPFAM" id="SSF109998">
    <property type="entry name" value="Triger factor/SurA peptide-binding domain-like"/>
    <property type="match status" value="1"/>
</dbReference>
<evidence type="ECO:0000256" key="4">
    <source>
        <dbReference type="ARBA" id="ARBA00022989"/>
    </source>
</evidence>
<comment type="similarity">
    <text evidence="7">Belongs to the PpiD chaperone family.</text>
</comment>
<keyword evidence="4 8" id="KW-1133">Transmembrane helix</keyword>
<dbReference type="InterPro" id="IPR027304">
    <property type="entry name" value="Trigger_fact/SurA_dom_sf"/>
</dbReference>
<feature type="domain" description="PpiC" evidence="9">
    <location>
        <begin position="237"/>
        <end position="353"/>
    </location>
</feature>
<evidence type="ECO:0000256" key="7">
    <source>
        <dbReference type="ARBA" id="ARBA00038408"/>
    </source>
</evidence>
<evidence type="ECO:0000256" key="1">
    <source>
        <dbReference type="ARBA" id="ARBA00004401"/>
    </source>
</evidence>
<name>A0ABS7WRD0_9BACT</name>
<dbReference type="Gene3D" id="1.10.4030.10">
    <property type="entry name" value="Porin chaperone SurA, peptide-binding domain"/>
    <property type="match status" value="1"/>
</dbReference>
<sequence length="484" mass="56117">MITWMQRHKKYLVVTIWISVIGFVGAGFAGWGSVDFNFNRGNNVAKVGNLYISNKEFNSQYAQIFALHNQLSNGTLTNEDAINLGLNKQALYELIRSKLLLNYALDLGFRVSEEEVLAKIANTQEFYIDGKFDKNRYVSLLKQIGLSPKDYEESVKNDILLSKLFFTIQNKTINNINPFTSEYIVDNVKLKSIKLNEKINITEQQMQDYWQEHRHDYLSEKSYDISIFSIAASKKYDDDSLKEFWQENKQNYTNDDGSLKEFKDIKEQLNTDLALKNLELDAKKIYVDLKNNKKDFQYKSNIKEDDDSEGFLEYVSQLKVNEIVFPFLKDNKYYILRLDAINEPKELSFNEAKSEVQSDLLNQIKEQKLEDLAKNALNSDIKNPDFSGEISLGSDNKTKFSDSEYLAIVNDIYSKDVKKSYIVFEDKAVIYEIVSQKLLDESKLQASKSSLENIVFKKEFSALINELLSQLSKKYQTIEYVKVD</sequence>
<dbReference type="RefSeq" id="WP_172231625.1">
    <property type="nucleotide sequence ID" value="NZ_CP035946.1"/>
</dbReference>